<dbReference type="RefSeq" id="WP_146809232.1">
    <property type="nucleotide sequence ID" value="NZ_BJXX01000057.1"/>
</dbReference>
<sequence length="166" mass="18276">MSAVIRGRVWKYEDNINTDIISPGQFMSLSIEKQAEHAMEAIDPEFSKKVRPGDIIVAGNNFGSGSSRETAPLVLKHLEVGAIVCNFFARIFYRNAINIGLPVVEIGDTSTIEEGDEIEIYLLEGKVKNLTRGNEFTSTKLPEHLIDMVSAGGLEAYLAKRMGMLS</sequence>
<dbReference type="EC" id="4.2.1.33" evidence="3"/>
<evidence type="ECO:0000313" key="6">
    <source>
        <dbReference type="Proteomes" id="UP000321157"/>
    </source>
</evidence>
<proteinExistence type="inferred from homology"/>
<dbReference type="Proteomes" id="UP000321157">
    <property type="component" value="Unassembled WGS sequence"/>
</dbReference>
<dbReference type="AlphaFoldDB" id="A0A511V4U8"/>
<comment type="catalytic activity">
    <reaction evidence="3">
        <text>(2R,3S)-3-isopropylmalate = (2S)-2-isopropylmalate</text>
        <dbReference type="Rhea" id="RHEA:32287"/>
        <dbReference type="ChEBI" id="CHEBI:1178"/>
        <dbReference type="ChEBI" id="CHEBI:35121"/>
        <dbReference type="EC" id="4.2.1.33"/>
    </reaction>
</comment>
<dbReference type="EMBL" id="BJXX01000057">
    <property type="protein sequence ID" value="GEN33944.1"/>
    <property type="molecule type" value="Genomic_DNA"/>
</dbReference>
<dbReference type="InterPro" id="IPR050075">
    <property type="entry name" value="LeuD"/>
</dbReference>
<evidence type="ECO:0000256" key="1">
    <source>
        <dbReference type="ARBA" id="ARBA00009869"/>
    </source>
</evidence>
<reference evidence="5 6" key="1">
    <citation type="submission" date="2019-07" db="EMBL/GenBank/DDBJ databases">
        <title>Whole genome shotgun sequence of Aneurinibacillus danicus NBRC 102444.</title>
        <authorList>
            <person name="Hosoyama A."/>
            <person name="Uohara A."/>
            <person name="Ohji S."/>
            <person name="Ichikawa N."/>
        </authorList>
    </citation>
    <scope>NUCLEOTIDE SEQUENCE [LARGE SCALE GENOMIC DNA]</scope>
    <source>
        <strain evidence="5 6">NBRC 102444</strain>
    </source>
</reference>
<keyword evidence="3" id="KW-0100">Branched-chain amino acid biosynthesis</keyword>
<dbReference type="SUPFAM" id="SSF52016">
    <property type="entry name" value="LeuD/IlvD-like"/>
    <property type="match status" value="1"/>
</dbReference>
<dbReference type="InterPro" id="IPR011827">
    <property type="entry name" value="LeuD_type2/HacB/DmdB"/>
</dbReference>
<dbReference type="NCBIfam" id="TIGR02087">
    <property type="entry name" value="LEUD_arch"/>
    <property type="match status" value="1"/>
</dbReference>
<keyword evidence="6" id="KW-1185">Reference proteome</keyword>
<feature type="domain" description="Aconitase A/isopropylmalate dehydratase small subunit swivel" evidence="4">
    <location>
        <begin position="34"/>
        <end position="101"/>
    </location>
</feature>
<dbReference type="InterPro" id="IPR015928">
    <property type="entry name" value="Aconitase/3IPM_dehydase_swvl"/>
</dbReference>
<dbReference type="GO" id="GO:0003861">
    <property type="term" value="F:3-isopropylmalate dehydratase activity"/>
    <property type="evidence" value="ECO:0007669"/>
    <property type="project" value="UniProtKB-UniRule"/>
</dbReference>
<dbReference type="InterPro" id="IPR000573">
    <property type="entry name" value="AconitaseA/IPMdHydase_ssu_swvl"/>
</dbReference>
<dbReference type="Gene3D" id="3.20.19.10">
    <property type="entry name" value="Aconitase, domain 4"/>
    <property type="match status" value="1"/>
</dbReference>
<evidence type="ECO:0000313" key="5">
    <source>
        <dbReference type="EMBL" id="GEN33944.1"/>
    </source>
</evidence>
<keyword evidence="3" id="KW-0028">Amino-acid biosynthesis</keyword>
<dbReference type="PANTHER" id="PTHR43345">
    <property type="entry name" value="3-ISOPROPYLMALATE DEHYDRATASE SMALL SUBUNIT 2-RELATED-RELATED"/>
    <property type="match status" value="1"/>
</dbReference>
<evidence type="ECO:0000256" key="3">
    <source>
        <dbReference type="HAMAP-Rule" id="MF_01032"/>
    </source>
</evidence>
<comment type="similarity">
    <text evidence="1 3">Belongs to the LeuD family. LeuD type 2 subfamily.</text>
</comment>
<comment type="subunit">
    <text evidence="3">Heterodimer of LeuC and LeuD.</text>
</comment>
<keyword evidence="2 3" id="KW-0456">Lyase</keyword>
<dbReference type="UniPathway" id="UPA00048">
    <property type="reaction ID" value="UER00071"/>
</dbReference>
<comment type="function">
    <text evidence="3">Catalyzes the isomerization between 2-isopropylmalate and 3-isopropylmalate, via the formation of 2-isopropylmaleate.</text>
</comment>
<gene>
    <name evidence="3" type="primary">leuD</name>
    <name evidence="5" type="ORF">ADA01nite_14040</name>
</gene>
<dbReference type="OrthoDB" id="9777465at2"/>
<organism evidence="5 6">
    <name type="scientific">Aneurinibacillus danicus</name>
    <dbReference type="NCBI Taxonomy" id="267746"/>
    <lineage>
        <taxon>Bacteria</taxon>
        <taxon>Bacillati</taxon>
        <taxon>Bacillota</taxon>
        <taxon>Bacilli</taxon>
        <taxon>Bacillales</taxon>
        <taxon>Paenibacillaceae</taxon>
        <taxon>Aneurinibacillus group</taxon>
        <taxon>Aneurinibacillus</taxon>
    </lineage>
</organism>
<dbReference type="GO" id="GO:0009098">
    <property type="term" value="P:L-leucine biosynthetic process"/>
    <property type="evidence" value="ECO:0007669"/>
    <property type="project" value="UniProtKB-UniRule"/>
</dbReference>
<evidence type="ECO:0000259" key="4">
    <source>
        <dbReference type="Pfam" id="PF00694"/>
    </source>
</evidence>
<dbReference type="PANTHER" id="PTHR43345:SF2">
    <property type="entry name" value="3-ISOPROPYLMALATE DEHYDRATASE SMALL SUBUNIT 1"/>
    <property type="match status" value="1"/>
</dbReference>
<accession>A0A511V4U8</accession>
<protein>
    <recommendedName>
        <fullName evidence="3">3-isopropylmalate dehydratase small subunit</fullName>
        <ecNumber evidence="3">4.2.1.33</ecNumber>
    </recommendedName>
    <alternativeName>
        <fullName evidence="3">Alpha-IPM isomerase</fullName>
        <shortName evidence="3">IPMI</shortName>
    </alternativeName>
    <alternativeName>
        <fullName evidence="3">Isopropylmalate isomerase</fullName>
    </alternativeName>
</protein>
<evidence type="ECO:0000256" key="2">
    <source>
        <dbReference type="ARBA" id="ARBA00023239"/>
    </source>
</evidence>
<dbReference type="Pfam" id="PF00694">
    <property type="entry name" value="Aconitase_C"/>
    <property type="match status" value="1"/>
</dbReference>
<dbReference type="InterPro" id="IPR033940">
    <property type="entry name" value="IPMI_Swivel"/>
</dbReference>
<dbReference type="CDD" id="cd01577">
    <property type="entry name" value="IPMI_Swivel"/>
    <property type="match status" value="1"/>
</dbReference>
<comment type="pathway">
    <text evidence="3">Amino-acid biosynthesis; L-leucine biosynthesis; L-leucine from 3-methyl-2-oxobutanoate: step 2/4.</text>
</comment>
<comment type="caution">
    <text evidence="5">The sequence shown here is derived from an EMBL/GenBank/DDBJ whole genome shotgun (WGS) entry which is preliminary data.</text>
</comment>
<name>A0A511V4U8_9BACL</name>
<dbReference type="HAMAP" id="MF_01032">
    <property type="entry name" value="LeuD_type2"/>
    <property type="match status" value="1"/>
</dbReference>
<keyword evidence="3" id="KW-0432">Leucine biosynthesis</keyword>